<dbReference type="Pfam" id="PF13417">
    <property type="entry name" value="GST_N_3"/>
    <property type="match status" value="1"/>
</dbReference>
<organism evidence="2 3">
    <name type="scientific">Congregibacter variabilis</name>
    <dbReference type="NCBI Taxonomy" id="3081200"/>
    <lineage>
        <taxon>Bacteria</taxon>
        <taxon>Pseudomonadati</taxon>
        <taxon>Pseudomonadota</taxon>
        <taxon>Gammaproteobacteria</taxon>
        <taxon>Cellvibrionales</taxon>
        <taxon>Halieaceae</taxon>
        <taxon>Congregibacter</taxon>
    </lineage>
</organism>
<dbReference type="EMBL" id="CP136864">
    <property type="protein sequence ID" value="WOJ94636.1"/>
    <property type="molecule type" value="Genomic_DNA"/>
</dbReference>
<dbReference type="InterPro" id="IPR036282">
    <property type="entry name" value="Glutathione-S-Trfase_C_sf"/>
</dbReference>
<sequence length="315" mass="34416">MPDLILHQYADSPFSEKIRALFGYKGLAYKSVDIPPIMPKPDLTALTGGYRRTPVMQQGADIFCDTALIAKVIESEKGEPSIFGGPRSAQAVAAARWADSEFFRVCVGLVFQPAAVAANPRFADSKAAEAFIKDRAAFTAGSPGLATPLPRAEAVFREHLGAMEETLLTQDFLGGSSPDVSDFSHWHCCWFVHRQAVLRHYFETFPAVSAWLERMQRFSDEPVATPMSGAEAIEVARSSDPAAIDEPQIDPLLNIDAEASVQVMPTDYGFQAVTGQLLVVDDNRIIVARQDPQAGQLHVHFPRYGFEVSLTGEST</sequence>
<proteinExistence type="predicted"/>
<dbReference type="Proteomes" id="UP001626537">
    <property type="component" value="Chromosome"/>
</dbReference>
<evidence type="ECO:0000259" key="1">
    <source>
        <dbReference type="PROSITE" id="PS50404"/>
    </source>
</evidence>
<dbReference type="SUPFAM" id="SSF52833">
    <property type="entry name" value="Thioredoxin-like"/>
    <property type="match status" value="1"/>
</dbReference>
<dbReference type="InterPro" id="IPR004045">
    <property type="entry name" value="Glutathione_S-Trfase_N"/>
</dbReference>
<dbReference type="SUPFAM" id="SSF47616">
    <property type="entry name" value="GST C-terminal domain-like"/>
    <property type="match status" value="1"/>
</dbReference>
<dbReference type="CDD" id="cd00570">
    <property type="entry name" value="GST_N_family"/>
    <property type="match status" value="1"/>
</dbReference>
<dbReference type="Pfam" id="PF13410">
    <property type="entry name" value="GST_C_2"/>
    <property type="match status" value="1"/>
</dbReference>
<keyword evidence="3" id="KW-1185">Reference proteome</keyword>
<feature type="domain" description="GST N-terminal" evidence="1">
    <location>
        <begin position="2"/>
        <end position="81"/>
    </location>
</feature>
<evidence type="ECO:0000313" key="3">
    <source>
        <dbReference type="Proteomes" id="UP001626537"/>
    </source>
</evidence>
<dbReference type="PROSITE" id="PS50404">
    <property type="entry name" value="GST_NTER"/>
    <property type="match status" value="1"/>
</dbReference>
<dbReference type="InterPro" id="IPR036249">
    <property type="entry name" value="Thioredoxin-like_sf"/>
</dbReference>
<gene>
    <name evidence="2" type="ORF">R0135_05590</name>
</gene>
<evidence type="ECO:0000313" key="2">
    <source>
        <dbReference type="EMBL" id="WOJ94636.1"/>
    </source>
</evidence>
<dbReference type="RefSeq" id="WP_407349273.1">
    <property type="nucleotide sequence ID" value="NZ_CP136864.1"/>
</dbReference>
<dbReference type="CDD" id="cd00299">
    <property type="entry name" value="GST_C_family"/>
    <property type="match status" value="1"/>
</dbReference>
<dbReference type="Gene3D" id="3.40.30.110">
    <property type="match status" value="2"/>
</dbReference>
<accession>A0ABZ0I969</accession>
<name>A0ABZ0I969_9GAMM</name>
<reference evidence="2 3" key="1">
    <citation type="submission" date="2023-10" db="EMBL/GenBank/DDBJ databases">
        <title>Two novel species belonging to the OM43/NOR5 clade.</title>
        <authorList>
            <person name="Park M."/>
        </authorList>
    </citation>
    <scope>NUCLEOTIDE SEQUENCE [LARGE SCALE GENOMIC DNA]</scope>
    <source>
        <strain evidence="2 3">IMCC43200</strain>
    </source>
</reference>
<protein>
    <submittedName>
        <fullName evidence="2">Glutathione S-transferase</fullName>
    </submittedName>
</protein>